<comment type="caution">
    <text evidence="2">The sequence shown here is derived from an EMBL/GenBank/DDBJ whole genome shotgun (WGS) entry which is preliminary data.</text>
</comment>
<keyword evidence="1" id="KW-1133">Transmembrane helix</keyword>
<dbReference type="Proteomes" id="UP000636938">
    <property type="component" value="Unassembled WGS sequence"/>
</dbReference>
<evidence type="ECO:0000256" key="1">
    <source>
        <dbReference type="SAM" id="Phobius"/>
    </source>
</evidence>
<feature type="transmembrane region" description="Helical" evidence="1">
    <location>
        <begin position="83"/>
        <end position="103"/>
    </location>
</feature>
<feature type="transmembrane region" description="Helical" evidence="1">
    <location>
        <begin position="124"/>
        <end position="145"/>
    </location>
</feature>
<protein>
    <submittedName>
        <fullName evidence="2">Uncharacterized protein</fullName>
    </submittedName>
</protein>
<proteinExistence type="predicted"/>
<dbReference type="EMBL" id="JACSQS010000001">
    <property type="protein sequence ID" value="MBD7952645.1"/>
    <property type="molecule type" value="Genomic_DNA"/>
</dbReference>
<feature type="transmembrane region" description="Helical" evidence="1">
    <location>
        <begin position="6"/>
        <end position="28"/>
    </location>
</feature>
<organism evidence="2 3">
    <name type="scientific">Stenotrophomonas lacuserhaii</name>
    <dbReference type="NCBI Taxonomy" id="2760084"/>
    <lineage>
        <taxon>Bacteria</taxon>
        <taxon>Pseudomonadati</taxon>
        <taxon>Pseudomonadota</taxon>
        <taxon>Gammaproteobacteria</taxon>
        <taxon>Lysobacterales</taxon>
        <taxon>Lysobacteraceae</taxon>
        <taxon>Stenotrophomonas</taxon>
    </lineage>
</organism>
<dbReference type="AlphaFoldDB" id="A0A8X8K164"/>
<feature type="transmembrane region" description="Helical" evidence="1">
    <location>
        <begin position="49"/>
        <end position="71"/>
    </location>
</feature>
<sequence>MVGMQAWGAVESGVVGGALASMLVAWWTRRLPRHYKGWSRGALSRRHRTEIRIANTLFFVGLLFGVALYPLNGFAQNDPRPLLLAFGLASLLPLLALMVVPWLSGRSVRAAFVAFSHGQGTPVWATYPLLAAGLVGLGFAIAGFLR</sequence>
<gene>
    <name evidence="2" type="ORF">H9654_00360</name>
</gene>
<keyword evidence="3" id="KW-1185">Reference proteome</keyword>
<keyword evidence="1" id="KW-0812">Transmembrane</keyword>
<keyword evidence="1" id="KW-0472">Membrane</keyword>
<evidence type="ECO:0000313" key="3">
    <source>
        <dbReference type="Proteomes" id="UP000636938"/>
    </source>
</evidence>
<name>A0A8X8K164_9GAMM</name>
<accession>A0A8X8K164</accession>
<reference evidence="2 3" key="1">
    <citation type="submission" date="2020-08" db="EMBL/GenBank/DDBJ databases">
        <title>A Genomic Blueprint of the Chicken Gut Microbiome.</title>
        <authorList>
            <person name="Gilroy R."/>
            <person name="Ravi A."/>
            <person name="Getino M."/>
            <person name="Pursley I."/>
            <person name="Horton D.L."/>
            <person name="Alikhan N.-F."/>
            <person name="Baker D."/>
            <person name="Gharbi K."/>
            <person name="Hall N."/>
            <person name="Watson M."/>
            <person name="Adriaenssens E.M."/>
            <person name="Foster-Nyarko E."/>
            <person name="Jarju S."/>
            <person name="Secka A."/>
            <person name="Antonio M."/>
            <person name="Oren A."/>
            <person name="Chaudhuri R."/>
            <person name="La Ragione R.M."/>
            <person name="Hildebrand F."/>
            <person name="Pallen M.J."/>
        </authorList>
    </citation>
    <scope>NUCLEOTIDE SEQUENCE [LARGE SCALE GENOMIC DNA]</scope>
    <source>
        <strain evidence="2 3">Sa5BUN4</strain>
    </source>
</reference>
<evidence type="ECO:0000313" key="2">
    <source>
        <dbReference type="EMBL" id="MBD7952645.1"/>
    </source>
</evidence>
<dbReference type="RefSeq" id="WP_191768105.1">
    <property type="nucleotide sequence ID" value="NZ_JACSQS010000001.1"/>
</dbReference>